<evidence type="ECO:0008006" key="3">
    <source>
        <dbReference type="Google" id="ProtNLM"/>
    </source>
</evidence>
<evidence type="ECO:0000313" key="1">
    <source>
        <dbReference type="EMBL" id="MFD2066221.1"/>
    </source>
</evidence>
<proteinExistence type="predicted"/>
<dbReference type="EMBL" id="JBHUHV010000018">
    <property type="protein sequence ID" value="MFD2066221.1"/>
    <property type="molecule type" value="Genomic_DNA"/>
</dbReference>
<accession>A0ABW4WV44</accession>
<name>A0ABW4WV44_9BACT</name>
<organism evidence="1 2">
    <name type="scientific">Pontibacter silvestris</name>
    <dbReference type="NCBI Taxonomy" id="2305183"/>
    <lineage>
        <taxon>Bacteria</taxon>
        <taxon>Pseudomonadati</taxon>
        <taxon>Bacteroidota</taxon>
        <taxon>Cytophagia</taxon>
        <taxon>Cytophagales</taxon>
        <taxon>Hymenobacteraceae</taxon>
        <taxon>Pontibacter</taxon>
    </lineage>
</organism>
<dbReference type="RefSeq" id="WP_229961044.1">
    <property type="nucleotide sequence ID" value="NZ_JAJJWI010000010.1"/>
</dbReference>
<protein>
    <recommendedName>
        <fullName evidence="3">SPW repeat-containing protein</fullName>
    </recommendedName>
</protein>
<gene>
    <name evidence="1" type="ORF">ACFSKU_04950</name>
</gene>
<dbReference type="Proteomes" id="UP001597369">
    <property type="component" value="Unassembled WGS sequence"/>
</dbReference>
<sequence>MEKPISRLMHGVADFAYIPAISILPEAVGFKQEKSAVNLCRALSGGLLATGLMTRAEWGLVKVIPFKAHLMSDVAVGLFTLSAPWLFGFANNKKACCTFLAMGVSNVLAGLLTKDEEME</sequence>
<evidence type="ECO:0000313" key="2">
    <source>
        <dbReference type="Proteomes" id="UP001597369"/>
    </source>
</evidence>
<keyword evidence="2" id="KW-1185">Reference proteome</keyword>
<reference evidence="2" key="1">
    <citation type="journal article" date="2019" name="Int. J. Syst. Evol. Microbiol.">
        <title>The Global Catalogue of Microorganisms (GCM) 10K type strain sequencing project: providing services to taxonomists for standard genome sequencing and annotation.</title>
        <authorList>
            <consortium name="The Broad Institute Genomics Platform"/>
            <consortium name="The Broad Institute Genome Sequencing Center for Infectious Disease"/>
            <person name="Wu L."/>
            <person name="Ma J."/>
        </authorList>
    </citation>
    <scope>NUCLEOTIDE SEQUENCE [LARGE SCALE GENOMIC DNA]</scope>
    <source>
        <strain evidence="2">JCM 16545</strain>
    </source>
</reference>
<comment type="caution">
    <text evidence="1">The sequence shown here is derived from an EMBL/GenBank/DDBJ whole genome shotgun (WGS) entry which is preliminary data.</text>
</comment>